<proteinExistence type="predicted"/>
<dbReference type="EMBL" id="CAJOBJ010345130">
    <property type="protein sequence ID" value="CAF5200312.1"/>
    <property type="molecule type" value="Genomic_DNA"/>
</dbReference>
<dbReference type="InterPro" id="IPR012337">
    <property type="entry name" value="RNaseH-like_sf"/>
</dbReference>
<organism evidence="1 2">
    <name type="scientific">Rotaria magnacalcarata</name>
    <dbReference type="NCBI Taxonomy" id="392030"/>
    <lineage>
        <taxon>Eukaryota</taxon>
        <taxon>Metazoa</taxon>
        <taxon>Spiralia</taxon>
        <taxon>Gnathifera</taxon>
        <taxon>Rotifera</taxon>
        <taxon>Eurotatoria</taxon>
        <taxon>Bdelloidea</taxon>
        <taxon>Philodinida</taxon>
        <taxon>Philodinidae</taxon>
        <taxon>Rotaria</taxon>
    </lineage>
</organism>
<name>A0A8S3INM3_9BILA</name>
<evidence type="ECO:0000313" key="1">
    <source>
        <dbReference type="EMBL" id="CAF5200312.1"/>
    </source>
</evidence>
<dbReference type="AlphaFoldDB" id="A0A8S3INM3"/>
<dbReference type="Proteomes" id="UP000681720">
    <property type="component" value="Unassembled WGS sequence"/>
</dbReference>
<sequence>MVATFKLNCQRTGCSAHYLNKQLEHAFNKEEVNKLPVSCNVIQDLFDHVKKLVAHMRKSHEQTKLSKCVQTYSETRFNGAYHMLQVFLEIFDKLAIVLDSTHLNQYLLLDKDLLEQICSFLKVFDEVIEQLSDDKKPTIYKVLPLRQRLLNGCQKFNLTTTEV</sequence>
<gene>
    <name evidence="1" type="ORF">GIL414_LOCUS76346</name>
</gene>
<evidence type="ECO:0000313" key="2">
    <source>
        <dbReference type="Proteomes" id="UP000681720"/>
    </source>
</evidence>
<dbReference type="SUPFAM" id="SSF53098">
    <property type="entry name" value="Ribonuclease H-like"/>
    <property type="match status" value="1"/>
</dbReference>
<protein>
    <submittedName>
        <fullName evidence="1">Uncharacterized protein</fullName>
    </submittedName>
</protein>
<reference evidence="1" key="1">
    <citation type="submission" date="2021-02" db="EMBL/GenBank/DDBJ databases">
        <authorList>
            <person name="Nowell W R."/>
        </authorList>
    </citation>
    <scope>NUCLEOTIDE SEQUENCE</scope>
</reference>
<comment type="caution">
    <text evidence="1">The sequence shown here is derived from an EMBL/GenBank/DDBJ whole genome shotgun (WGS) entry which is preliminary data.</text>
</comment>
<accession>A0A8S3INM3</accession>